<dbReference type="SUPFAM" id="SSF52200">
    <property type="entry name" value="Toll/Interleukin receptor TIR domain"/>
    <property type="match status" value="1"/>
</dbReference>
<evidence type="ECO:0000313" key="3">
    <source>
        <dbReference type="EMBL" id="MFC0316052.1"/>
    </source>
</evidence>
<dbReference type="InterPro" id="IPR036366">
    <property type="entry name" value="PGBDSf"/>
</dbReference>
<comment type="caution">
    <text evidence="3">The sequence shown here is derived from an EMBL/GenBank/DDBJ whole genome shotgun (WGS) entry which is preliminary data.</text>
</comment>
<organism evidence="3 4">
    <name type="scientific">Gordonia phosphorivorans</name>
    <dbReference type="NCBI Taxonomy" id="1056982"/>
    <lineage>
        <taxon>Bacteria</taxon>
        <taxon>Bacillati</taxon>
        <taxon>Actinomycetota</taxon>
        <taxon>Actinomycetes</taxon>
        <taxon>Mycobacteriales</taxon>
        <taxon>Gordoniaceae</taxon>
        <taxon>Gordonia</taxon>
    </lineage>
</organism>
<evidence type="ECO:0000259" key="2">
    <source>
        <dbReference type="PROSITE" id="PS50104"/>
    </source>
</evidence>
<dbReference type="EMBL" id="JBHLWV010000027">
    <property type="protein sequence ID" value="MFC0316052.1"/>
    <property type="molecule type" value="Genomic_DNA"/>
</dbReference>
<dbReference type="InterPro" id="IPR035897">
    <property type="entry name" value="Toll_tir_struct_dom_sf"/>
</dbReference>
<dbReference type="Gene3D" id="1.10.101.10">
    <property type="entry name" value="PGBD-like superfamily/PGBD"/>
    <property type="match status" value="1"/>
</dbReference>
<dbReference type="InterPro" id="IPR000157">
    <property type="entry name" value="TIR_dom"/>
</dbReference>
<dbReference type="Pfam" id="PF13676">
    <property type="entry name" value="TIR_2"/>
    <property type="match status" value="1"/>
</dbReference>
<dbReference type="Proteomes" id="UP001589783">
    <property type="component" value="Unassembled WGS sequence"/>
</dbReference>
<proteinExistence type="predicted"/>
<dbReference type="RefSeq" id="WP_382365367.1">
    <property type="nucleotide sequence ID" value="NZ_JBHLWV010000027.1"/>
</dbReference>
<dbReference type="PROSITE" id="PS50104">
    <property type="entry name" value="TIR"/>
    <property type="match status" value="1"/>
</dbReference>
<protein>
    <submittedName>
        <fullName evidence="3">TIR domain-containing protein</fullName>
    </submittedName>
</protein>
<evidence type="ECO:0000313" key="4">
    <source>
        <dbReference type="Proteomes" id="UP001589783"/>
    </source>
</evidence>
<dbReference type="InterPro" id="IPR036365">
    <property type="entry name" value="PGBD-like_sf"/>
</dbReference>
<dbReference type="SUPFAM" id="SSF47090">
    <property type="entry name" value="PGBD-like"/>
    <property type="match status" value="1"/>
</dbReference>
<feature type="region of interest" description="Disordered" evidence="1">
    <location>
        <begin position="73"/>
        <end position="98"/>
    </location>
</feature>
<evidence type="ECO:0000256" key="1">
    <source>
        <dbReference type="SAM" id="MobiDB-lite"/>
    </source>
</evidence>
<keyword evidence="4" id="KW-1185">Reference proteome</keyword>
<feature type="compositionally biased region" description="Basic and acidic residues" evidence="1">
    <location>
        <begin position="74"/>
        <end position="83"/>
    </location>
</feature>
<gene>
    <name evidence="3" type="ORF">ACFFJD_14460</name>
</gene>
<dbReference type="InterPro" id="IPR002477">
    <property type="entry name" value="Peptidoglycan-bd-like"/>
</dbReference>
<accession>A0ABV6HAZ2</accession>
<dbReference type="Pfam" id="PF01471">
    <property type="entry name" value="PG_binding_1"/>
    <property type="match status" value="1"/>
</dbReference>
<feature type="domain" description="TIR" evidence="2">
    <location>
        <begin position="259"/>
        <end position="384"/>
    </location>
</feature>
<name>A0ABV6HAZ2_9ACTN</name>
<sequence>MEMLQLGDHGPEVSKIRELLVRLGLLPDPGSSVEPHDRFDHECERAVREFQEQRGLVIDGLVGPSTLAALHRAVTRESDRRGPAEATSPADRTRPHTPISDLKAMAGVATDDGDDVEVTVFAPPSAVPGNDFLVQALLHAPDEDDLAHALALEADHEATRRGHSALSLPLPDRAPLTLTLSMPGMEIDDPAPELIWKEGKAAAVQFGVDVPIDFPSNSVRGTVTVFWAGIPIGTVKWKQSVTQTPTNSSVVPVDGVAHRYRRAFISYESTDRDRVLHRVQMLRLITDMKYFQDVLVLKPGERWQNRLYEEIPQCDLFLIFWSQAAKDSEWVKKEAEEALRVADDDTVENAPVIIPVIIEKPVPAPWPELSHLHFYDDLVAHMES</sequence>
<dbReference type="Gene3D" id="3.40.50.10140">
    <property type="entry name" value="Toll/interleukin-1 receptor homology (TIR) domain"/>
    <property type="match status" value="1"/>
</dbReference>
<reference evidence="3 4" key="1">
    <citation type="submission" date="2024-09" db="EMBL/GenBank/DDBJ databases">
        <authorList>
            <person name="Sun Q."/>
            <person name="Mori K."/>
        </authorList>
    </citation>
    <scope>NUCLEOTIDE SEQUENCE [LARGE SCALE GENOMIC DNA]</scope>
    <source>
        <strain evidence="3 4">CCM 7957</strain>
    </source>
</reference>